<dbReference type="EMBL" id="FNCH01000017">
    <property type="protein sequence ID" value="SDH12356.1"/>
    <property type="molecule type" value="Genomic_DNA"/>
</dbReference>
<name>A0A1G7ZUU4_9SPHI</name>
<sequence length="91" mass="10419">MMTNSGLSCLKIRIVKTQCLIRLDYRPQRRIFSYQTADPGFPTFGSSIFHHISSIAPSFLMLTNLLPAIFFLSIINHLYLNFIPKTSLNEP</sequence>
<evidence type="ECO:0000256" key="1">
    <source>
        <dbReference type="SAM" id="Phobius"/>
    </source>
</evidence>
<dbReference type="Proteomes" id="UP000199643">
    <property type="component" value="Unassembled WGS sequence"/>
</dbReference>
<feature type="transmembrane region" description="Helical" evidence="1">
    <location>
        <begin position="59"/>
        <end position="80"/>
    </location>
</feature>
<gene>
    <name evidence="2" type="ORF">SAMN05421827_11727</name>
</gene>
<reference evidence="3" key="1">
    <citation type="submission" date="2016-10" db="EMBL/GenBank/DDBJ databases">
        <authorList>
            <person name="Varghese N."/>
            <person name="Submissions S."/>
        </authorList>
    </citation>
    <scope>NUCLEOTIDE SEQUENCE [LARGE SCALE GENOMIC DNA]</scope>
    <source>
        <strain evidence="3">DSM 17933</strain>
    </source>
</reference>
<organism evidence="2 3">
    <name type="scientific">Pedobacter terrae</name>
    <dbReference type="NCBI Taxonomy" id="405671"/>
    <lineage>
        <taxon>Bacteria</taxon>
        <taxon>Pseudomonadati</taxon>
        <taxon>Bacteroidota</taxon>
        <taxon>Sphingobacteriia</taxon>
        <taxon>Sphingobacteriales</taxon>
        <taxon>Sphingobacteriaceae</taxon>
        <taxon>Pedobacter</taxon>
    </lineage>
</organism>
<proteinExistence type="predicted"/>
<evidence type="ECO:0000313" key="2">
    <source>
        <dbReference type="EMBL" id="SDH12356.1"/>
    </source>
</evidence>
<dbReference type="AlphaFoldDB" id="A0A1G7ZUU4"/>
<dbReference type="STRING" id="405671.SAMN05421827_11727"/>
<keyword evidence="3" id="KW-1185">Reference proteome</keyword>
<protein>
    <submittedName>
        <fullName evidence="2">Uncharacterized protein</fullName>
    </submittedName>
</protein>
<accession>A0A1G7ZUU4</accession>
<keyword evidence="1" id="KW-1133">Transmembrane helix</keyword>
<keyword evidence="1" id="KW-0472">Membrane</keyword>
<keyword evidence="1" id="KW-0812">Transmembrane</keyword>
<evidence type="ECO:0000313" key="3">
    <source>
        <dbReference type="Proteomes" id="UP000199643"/>
    </source>
</evidence>